<feature type="coiled-coil region" evidence="1">
    <location>
        <begin position="347"/>
        <end position="402"/>
    </location>
</feature>
<keyword evidence="1" id="KW-0175">Coiled coil</keyword>
<evidence type="ECO:0000256" key="2">
    <source>
        <dbReference type="SAM" id="MobiDB-lite"/>
    </source>
</evidence>
<dbReference type="PANTHER" id="PTHR34121:SF1">
    <property type="entry name" value="FILAMIN-A-INTERACTING PROTEIN 1"/>
    <property type="match status" value="1"/>
</dbReference>
<feature type="region of interest" description="Disordered" evidence="2">
    <location>
        <begin position="245"/>
        <end position="265"/>
    </location>
</feature>
<keyword evidence="4" id="KW-1185">Reference proteome</keyword>
<protein>
    <submittedName>
        <fullName evidence="3">Uncharacterized protein</fullName>
    </submittedName>
</protein>
<evidence type="ECO:0000313" key="3">
    <source>
        <dbReference type="EMBL" id="GKV28541.1"/>
    </source>
</evidence>
<gene>
    <name evidence="3" type="ORF">SLEP1_g37578</name>
</gene>
<evidence type="ECO:0000256" key="1">
    <source>
        <dbReference type="SAM" id="Coils"/>
    </source>
</evidence>
<dbReference type="PANTHER" id="PTHR34121">
    <property type="entry name" value="MYOSIN-11"/>
    <property type="match status" value="1"/>
</dbReference>
<accession>A0AAV5KVM1</accession>
<organism evidence="3 4">
    <name type="scientific">Rubroshorea leprosula</name>
    <dbReference type="NCBI Taxonomy" id="152421"/>
    <lineage>
        <taxon>Eukaryota</taxon>
        <taxon>Viridiplantae</taxon>
        <taxon>Streptophyta</taxon>
        <taxon>Embryophyta</taxon>
        <taxon>Tracheophyta</taxon>
        <taxon>Spermatophyta</taxon>
        <taxon>Magnoliopsida</taxon>
        <taxon>eudicotyledons</taxon>
        <taxon>Gunneridae</taxon>
        <taxon>Pentapetalae</taxon>
        <taxon>rosids</taxon>
        <taxon>malvids</taxon>
        <taxon>Malvales</taxon>
        <taxon>Dipterocarpaceae</taxon>
        <taxon>Rubroshorea</taxon>
    </lineage>
</organism>
<reference evidence="3 4" key="1">
    <citation type="journal article" date="2021" name="Commun. Biol.">
        <title>The genome of Shorea leprosula (Dipterocarpaceae) highlights the ecological relevance of drought in aseasonal tropical rainforests.</title>
        <authorList>
            <person name="Ng K.K.S."/>
            <person name="Kobayashi M.J."/>
            <person name="Fawcett J.A."/>
            <person name="Hatakeyama M."/>
            <person name="Paape T."/>
            <person name="Ng C.H."/>
            <person name="Ang C.C."/>
            <person name="Tnah L.H."/>
            <person name="Lee C.T."/>
            <person name="Nishiyama T."/>
            <person name="Sese J."/>
            <person name="O'Brien M.J."/>
            <person name="Copetti D."/>
            <person name="Mohd Noor M.I."/>
            <person name="Ong R.C."/>
            <person name="Putra M."/>
            <person name="Sireger I.Z."/>
            <person name="Indrioko S."/>
            <person name="Kosugi Y."/>
            <person name="Izuno A."/>
            <person name="Isagi Y."/>
            <person name="Lee S.L."/>
            <person name="Shimizu K.K."/>
        </authorList>
    </citation>
    <scope>NUCLEOTIDE SEQUENCE [LARGE SCALE GENOMIC DNA]</scope>
    <source>
        <strain evidence="3">214</strain>
    </source>
</reference>
<sequence>MSSWFKTAVSKAVEAGNKNNFTRNIKSVADTVAHHAGQAVAEGAKIFQDRIAARNVRSVKQTIRRLEEAAVSCRGSERVMLLRRCLAALKEVEKYYGSSSEDKPKNLEEILVSEDAKENPKRPVLVLYYDEDVGGMPVTFREVFLQSQALEGITISSILEAPNDEEITLLLEVFRLCLTGGMEVHNAIVSSIQDLATAFSIYQDEVLVKREELLQFAQSAITGLKINADVLRMNVEASNLKKKLDGISSSQKSPNEGEDKAPERTPVTIEALKEALTQIRLCSQLEGILLKKKVLNNGDSPEVHAQKVDKLKVLSESLANSSSKSEKRISEQRLQKEEALKVRMAKATEAHEREKEIAAEISELEKKRDELEAELKKVYISLATANARLRNVKEERDQFDEANNQIIAHLSTKEDELSKSISACRAEAEVLSTWINFLEDTWVLQCSYAETKNKQVNDELEKHEDYFVSMALNLLSAYKEELGPSISRIEKFVDNLKKLSERSEMMVANDDSKELNPRKPLEEGYLENEAKIITTFSVVDNMKAQFYSQNLASSRKDAPRIKGLLDEIEKLRGKFESIERPNLEIEAPPGPPPEADAPSSEKPLGSPSAAPTLASTPKPDKEGNMDNPTVGTEPVLDHEAEIAKLESEFGKIGRDYSTEEIGDWEFDELERELRDGGDSAPSK</sequence>
<dbReference type="Proteomes" id="UP001054252">
    <property type="component" value="Unassembled WGS sequence"/>
</dbReference>
<dbReference type="AlphaFoldDB" id="A0AAV5KVM1"/>
<evidence type="ECO:0000313" key="4">
    <source>
        <dbReference type="Proteomes" id="UP001054252"/>
    </source>
</evidence>
<proteinExistence type="predicted"/>
<name>A0AAV5KVM1_9ROSI</name>
<comment type="caution">
    <text evidence="3">The sequence shown here is derived from an EMBL/GenBank/DDBJ whole genome shotgun (WGS) entry which is preliminary data.</text>
</comment>
<dbReference type="EMBL" id="BPVZ01000079">
    <property type="protein sequence ID" value="GKV28541.1"/>
    <property type="molecule type" value="Genomic_DNA"/>
</dbReference>
<feature type="region of interest" description="Disordered" evidence="2">
    <location>
        <begin position="579"/>
        <end position="642"/>
    </location>
</feature>